<dbReference type="STRING" id="213588.SAMN02745204_00481"/>
<dbReference type="InterPro" id="IPR015867">
    <property type="entry name" value="N-reg_PII/ATP_PRibTrfase_C"/>
</dbReference>
<dbReference type="EMBL" id="FQUK01000005">
    <property type="protein sequence ID" value="SHE45803.1"/>
    <property type="molecule type" value="Genomic_DNA"/>
</dbReference>
<sequence length="101" mass="11246">MTALVRLTLVFPPSLEDPITDALSAHPGLPGFTLLSAEGHTRDFLRASVAEQVRGRVQRRVLWILLEPAQLDMVLDTVRTVIATDDVRWWTEAVLESGRLA</sequence>
<proteinExistence type="predicted"/>
<evidence type="ECO:0008006" key="3">
    <source>
        <dbReference type="Google" id="ProtNLM"/>
    </source>
</evidence>
<gene>
    <name evidence="1" type="ORF">SAMN02745204_00481</name>
</gene>
<evidence type="ECO:0000313" key="2">
    <source>
        <dbReference type="Proteomes" id="UP000242857"/>
    </source>
</evidence>
<accession>A0A1M4TMU4</accession>
<dbReference type="Proteomes" id="UP000242857">
    <property type="component" value="Unassembled WGS sequence"/>
</dbReference>
<dbReference type="InterPro" id="IPR011322">
    <property type="entry name" value="N-reg_PII-like_a/b"/>
</dbReference>
<dbReference type="Pfam" id="PF11582">
    <property type="entry name" value="DUF3240"/>
    <property type="match status" value="1"/>
</dbReference>
<dbReference type="SUPFAM" id="SSF54913">
    <property type="entry name" value="GlnB-like"/>
    <property type="match status" value="1"/>
</dbReference>
<dbReference type="InterPro" id="IPR021634">
    <property type="entry name" value="DUF3240"/>
</dbReference>
<dbReference type="RefSeq" id="WP_072755034.1">
    <property type="nucleotide sequence ID" value="NZ_FQUK01000005.1"/>
</dbReference>
<dbReference type="OrthoDB" id="9180928at2"/>
<dbReference type="Gene3D" id="3.30.70.120">
    <property type="match status" value="1"/>
</dbReference>
<protein>
    <recommendedName>
        <fullName evidence="3">DUF3240 domain-containing protein</fullName>
    </recommendedName>
</protein>
<dbReference type="AlphaFoldDB" id="A0A1M4TMU4"/>
<evidence type="ECO:0000313" key="1">
    <source>
        <dbReference type="EMBL" id="SHE45803.1"/>
    </source>
</evidence>
<organism evidence="1 2">
    <name type="scientific">Thermomonas hydrothermalis</name>
    <dbReference type="NCBI Taxonomy" id="213588"/>
    <lineage>
        <taxon>Bacteria</taxon>
        <taxon>Pseudomonadati</taxon>
        <taxon>Pseudomonadota</taxon>
        <taxon>Gammaproteobacteria</taxon>
        <taxon>Lysobacterales</taxon>
        <taxon>Lysobacteraceae</taxon>
        <taxon>Thermomonas</taxon>
    </lineage>
</organism>
<reference evidence="2" key="1">
    <citation type="submission" date="2016-11" db="EMBL/GenBank/DDBJ databases">
        <authorList>
            <person name="Varghese N."/>
            <person name="Submissions S."/>
        </authorList>
    </citation>
    <scope>NUCLEOTIDE SEQUENCE [LARGE SCALE GENOMIC DNA]</scope>
    <source>
        <strain evidence="2">DSM 14834</strain>
    </source>
</reference>
<name>A0A1M4TMU4_9GAMM</name>
<keyword evidence="2" id="KW-1185">Reference proteome</keyword>